<dbReference type="CDD" id="cd06261">
    <property type="entry name" value="TM_PBP2"/>
    <property type="match status" value="1"/>
</dbReference>
<organism evidence="10 11">
    <name type="scientific">Hwanghaeella grinnelliae</name>
    <dbReference type="NCBI Taxonomy" id="2500179"/>
    <lineage>
        <taxon>Bacteria</taxon>
        <taxon>Pseudomonadati</taxon>
        <taxon>Pseudomonadota</taxon>
        <taxon>Alphaproteobacteria</taxon>
        <taxon>Rhodospirillales</taxon>
        <taxon>Rhodospirillaceae</taxon>
        <taxon>Hwanghaeella</taxon>
    </lineage>
</organism>
<dbReference type="InterPro" id="IPR043429">
    <property type="entry name" value="ArtM/GltK/GlnP/TcyL/YhdX-like"/>
</dbReference>
<dbReference type="GO" id="GO:0022857">
    <property type="term" value="F:transmembrane transporter activity"/>
    <property type="evidence" value="ECO:0007669"/>
    <property type="project" value="InterPro"/>
</dbReference>
<feature type="transmembrane region" description="Helical" evidence="8">
    <location>
        <begin position="200"/>
        <end position="224"/>
    </location>
</feature>
<accession>A0A3S2WP31</accession>
<evidence type="ECO:0000313" key="11">
    <source>
        <dbReference type="Proteomes" id="UP000287447"/>
    </source>
</evidence>
<sequence length="240" mass="26264">MEGAMMKELFIDVLGKPFGIVIFQLLEATQYTVYLSLIAFVGGGLIGAVITLARISGKPGWRRFASGYIWLFQSIPLLMLLFLSGLGVPRLLGQDVNPWVSAIVSLTLYSSAYLSEVWRGAIQAIPRGQWEGGSALGMRFLPILRAIILPQAIRLALAPTVGFSVQIIKGTSLAYIIGFHDLMNLGKRWANAPVEGTEPFVIYPLMALIYFSLCFPLSRIALVLERRLGSYSKGPQITAA</sequence>
<feature type="transmembrane region" description="Helical" evidence="8">
    <location>
        <begin position="67"/>
        <end position="87"/>
    </location>
</feature>
<comment type="similarity">
    <text evidence="2">Belongs to the binding-protein-dependent transport system permease family. HisMQ subfamily.</text>
</comment>
<dbReference type="OrthoDB" id="9814550at2"/>
<dbReference type="PANTHER" id="PTHR30614">
    <property type="entry name" value="MEMBRANE COMPONENT OF AMINO ACID ABC TRANSPORTER"/>
    <property type="match status" value="1"/>
</dbReference>
<dbReference type="InterPro" id="IPR035906">
    <property type="entry name" value="MetI-like_sf"/>
</dbReference>
<name>A0A3S2WP31_9PROT</name>
<dbReference type="Proteomes" id="UP000287447">
    <property type="component" value="Unassembled WGS sequence"/>
</dbReference>
<dbReference type="GO" id="GO:0006865">
    <property type="term" value="P:amino acid transport"/>
    <property type="evidence" value="ECO:0007669"/>
    <property type="project" value="TreeGrafter"/>
</dbReference>
<protein>
    <submittedName>
        <fullName evidence="10">Amino acid ABC transporter permease</fullName>
    </submittedName>
</protein>
<keyword evidence="11" id="KW-1185">Reference proteome</keyword>
<feature type="transmembrane region" description="Helical" evidence="8">
    <location>
        <begin position="32"/>
        <end position="55"/>
    </location>
</feature>
<dbReference type="GO" id="GO:0043190">
    <property type="term" value="C:ATP-binding cassette (ABC) transporter complex"/>
    <property type="evidence" value="ECO:0007669"/>
    <property type="project" value="InterPro"/>
</dbReference>
<dbReference type="PANTHER" id="PTHR30614:SF34">
    <property type="entry name" value="BLR6398 PROTEIN"/>
    <property type="match status" value="1"/>
</dbReference>
<evidence type="ECO:0000256" key="2">
    <source>
        <dbReference type="ARBA" id="ARBA00010072"/>
    </source>
</evidence>
<keyword evidence="7 8" id="KW-0472">Membrane</keyword>
<evidence type="ECO:0000256" key="4">
    <source>
        <dbReference type="ARBA" id="ARBA00022475"/>
    </source>
</evidence>
<feature type="transmembrane region" description="Helical" evidence="8">
    <location>
        <begin position="99"/>
        <end position="118"/>
    </location>
</feature>
<keyword evidence="6 8" id="KW-1133">Transmembrane helix</keyword>
<comment type="caution">
    <text evidence="10">The sequence shown here is derived from an EMBL/GenBank/DDBJ whole genome shotgun (WGS) entry which is preliminary data.</text>
</comment>
<keyword evidence="4" id="KW-1003">Cell membrane</keyword>
<dbReference type="Pfam" id="PF00528">
    <property type="entry name" value="BPD_transp_1"/>
    <property type="match status" value="1"/>
</dbReference>
<keyword evidence="3 8" id="KW-0813">Transport</keyword>
<dbReference type="InterPro" id="IPR010065">
    <property type="entry name" value="AA_ABC_transptr_permease_3TM"/>
</dbReference>
<evidence type="ECO:0000259" key="9">
    <source>
        <dbReference type="PROSITE" id="PS50928"/>
    </source>
</evidence>
<evidence type="ECO:0000256" key="8">
    <source>
        <dbReference type="RuleBase" id="RU363032"/>
    </source>
</evidence>
<dbReference type="NCBIfam" id="TIGR01726">
    <property type="entry name" value="HEQRo_perm_3TM"/>
    <property type="match status" value="1"/>
</dbReference>
<evidence type="ECO:0000256" key="5">
    <source>
        <dbReference type="ARBA" id="ARBA00022692"/>
    </source>
</evidence>
<keyword evidence="5 8" id="KW-0812">Transmembrane</keyword>
<evidence type="ECO:0000256" key="7">
    <source>
        <dbReference type="ARBA" id="ARBA00023136"/>
    </source>
</evidence>
<feature type="domain" description="ABC transmembrane type-1" evidence="9">
    <location>
        <begin position="29"/>
        <end position="221"/>
    </location>
</feature>
<feature type="transmembrane region" description="Helical" evidence="8">
    <location>
        <begin position="155"/>
        <end position="180"/>
    </location>
</feature>
<dbReference type="InterPro" id="IPR000515">
    <property type="entry name" value="MetI-like"/>
</dbReference>
<proteinExistence type="inferred from homology"/>
<gene>
    <name evidence="10" type="ORF">EOI86_21680</name>
</gene>
<evidence type="ECO:0000256" key="3">
    <source>
        <dbReference type="ARBA" id="ARBA00022448"/>
    </source>
</evidence>
<dbReference type="EMBL" id="SADE01000004">
    <property type="protein sequence ID" value="RVU33758.1"/>
    <property type="molecule type" value="Genomic_DNA"/>
</dbReference>
<dbReference type="Gene3D" id="1.10.3720.10">
    <property type="entry name" value="MetI-like"/>
    <property type="match status" value="1"/>
</dbReference>
<reference evidence="11" key="1">
    <citation type="submission" date="2019-01" db="EMBL/GenBank/DDBJ databases">
        <title>Gri0909 isolated from a small marine red alga.</title>
        <authorList>
            <person name="Kim J."/>
            <person name="Jeong S.E."/>
            <person name="Jeon C.O."/>
        </authorList>
    </citation>
    <scope>NUCLEOTIDE SEQUENCE [LARGE SCALE GENOMIC DNA]</scope>
    <source>
        <strain evidence="11">Gri0909</strain>
    </source>
</reference>
<comment type="subcellular location">
    <subcellularLocation>
        <location evidence="1">Cell inner membrane</location>
        <topology evidence="1">Multi-pass membrane protein</topology>
    </subcellularLocation>
    <subcellularLocation>
        <location evidence="8">Cell membrane</location>
        <topology evidence="8">Multi-pass membrane protein</topology>
    </subcellularLocation>
</comment>
<dbReference type="SUPFAM" id="SSF161098">
    <property type="entry name" value="MetI-like"/>
    <property type="match status" value="1"/>
</dbReference>
<evidence type="ECO:0000313" key="10">
    <source>
        <dbReference type="EMBL" id="RVU33758.1"/>
    </source>
</evidence>
<evidence type="ECO:0000256" key="1">
    <source>
        <dbReference type="ARBA" id="ARBA00004429"/>
    </source>
</evidence>
<dbReference type="AlphaFoldDB" id="A0A3S2WP31"/>
<dbReference type="PROSITE" id="PS50928">
    <property type="entry name" value="ABC_TM1"/>
    <property type="match status" value="1"/>
</dbReference>
<evidence type="ECO:0000256" key="6">
    <source>
        <dbReference type="ARBA" id="ARBA00022989"/>
    </source>
</evidence>